<sequence length="107" mass="12190">MKIFSLYLILRRHGVLENPFQEFDDFKNQSIAYVGVDCVLAGLSYVDDQIREDTRHVVESLLKQGISTYLLYGDKKNVAEYVASVVGILKENNCLVGIRENLLVYDS</sequence>
<organism evidence="2 3">
    <name type="scientific">Datura stramonium</name>
    <name type="common">Jimsonweed</name>
    <name type="synonym">Common thornapple</name>
    <dbReference type="NCBI Taxonomy" id="4076"/>
    <lineage>
        <taxon>Eukaryota</taxon>
        <taxon>Viridiplantae</taxon>
        <taxon>Streptophyta</taxon>
        <taxon>Embryophyta</taxon>
        <taxon>Tracheophyta</taxon>
        <taxon>Spermatophyta</taxon>
        <taxon>Magnoliopsida</taxon>
        <taxon>eudicotyledons</taxon>
        <taxon>Gunneridae</taxon>
        <taxon>Pentapetalae</taxon>
        <taxon>asterids</taxon>
        <taxon>lamiids</taxon>
        <taxon>Solanales</taxon>
        <taxon>Solanaceae</taxon>
        <taxon>Solanoideae</taxon>
        <taxon>Datureae</taxon>
        <taxon>Datura</taxon>
    </lineage>
</organism>
<dbReference type="EMBL" id="JACEIK010004714">
    <property type="protein sequence ID" value="MCD9646209.1"/>
    <property type="molecule type" value="Genomic_DNA"/>
</dbReference>
<dbReference type="Gene3D" id="3.40.1110.10">
    <property type="entry name" value="Calcium-transporting ATPase, cytoplasmic domain N"/>
    <property type="match status" value="1"/>
</dbReference>
<dbReference type="Gene3D" id="3.40.50.1000">
    <property type="entry name" value="HAD superfamily/HAD-like"/>
    <property type="match status" value="1"/>
</dbReference>
<dbReference type="PANTHER" id="PTHR43520:SF22">
    <property type="entry name" value="COPPER-TRANSPORTING ATPASE PAA1, CHLOROPLASTIC"/>
    <property type="match status" value="1"/>
</dbReference>
<evidence type="ECO:0000256" key="1">
    <source>
        <dbReference type="ARBA" id="ARBA00022967"/>
    </source>
</evidence>
<dbReference type="InterPro" id="IPR036412">
    <property type="entry name" value="HAD-like_sf"/>
</dbReference>
<gene>
    <name evidence="2" type="ORF">HAX54_035886</name>
</gene>
<protein>
    <submittedName>
        <fullName evidence="2">Uncharacterized protein</fullName>
    </submittedName>
</protein>
<dbReference type="SUPFAM" id="SSF56784">
    <property type="entry name" value="HAD-like"/>
    <property type="match status" value="1"/>
</dbReference>
<dbReference type="PANTHER" id="PTHR43520">
    <property type="entry name" value="ATP7, ISOFORM B"/>
    <property type="match status" value="1"/>
</dbReference>
<dbReference type="Proteomes" id="UP000823775">
    <property type="component" value="Unassembled WGS sequence"/>
</dbReference>
<evidence type="ECO:0000313" key="2">
    <source>
        <dbReference type="EMBL" id="MCD9646209.1"/>
    </source>
</evidence>
<keyword evidence="1" id="KW-1278">Translocase</keyword>
<name>A0ABS8VJU2_DATST</name>
<evidence type="ECO:0000313" key="3">
    <source>
        <dbReference type="Proteomes" id="UP000823775"/>
    </source>
</evidence>
<accession>A0ABS8VJU2</accession>
<keyword evidence="3" id="KW-1185">Reference proteome</keyword>
<dbReference type="InterPro" id="IPR023214">
    <property type="entry name" value="HAD_sf"/>
</dbReference>
<reference evidence="2 3" key="1">
    <citation type="journal article" date="2021" name="BMC Genomics">
        <title>Datura genome reveals duplications of psychoactive alkaloid biosynthetic genes and high mutation rate following tissue culture.</title>
        <authorList>
            <person name="Rajewski A."/>
            <person name="Carter-House D."/>
            <person name="Stajich J."/>
            <person name="Litt A."/>
        </authorList>
    </citation>
    <scope>NUCLEOTIDE SEQUENCE [LARGE SCALE GENOMIC DNA]</scope>
    <source>
        <strain evidence="2">AR-01</strain>
    </source>
</reference>
<comment type="caution">
    <text evidence="2">The sequence shown here is derived from an EMBL/GenBank/DDBJ whole genome shotgun (WGS) entry which is preliminary data.</text>
</comment>
<proteinExistence type="predicted"/>
<dbReference type="InterPro" id="IPR023299">
    <property type="entry name" value="ATPase_P-typ_cyto_dom_N"/>
</dbReference>